<dbReference type="EMBL" id="MPUH01000994">
    <property type="protein sequence ID" value="OMJ71391.1"/>
    <property type="molecule type" value="Genomic_DNA"/>
</dbReference>
<gene>
    <name evidence="1" type="ORF">SteCoe_30402</name>
</gene>
<evidence type="ECO:0000313" key="1">
    <source>
        <dbReference type="EMBL" id="OMJ71391.1"/>
    </source>
</evidence>
<sequence length="113" mass="13216">MDYIEKNIDLLIEAEKNSHGKKYQLVKHANILPQRNRPASPMLFSLARQVRDSLKITKSGYRASSAITKARRYVEKDDINRYGIRTSNKSERAQKKLYVEKWKCSNGVMMRLQ</sequence>
<dbReference type="AlphaFoldDB" id="A0A1R2B3M6"/>
<comment type="caution">
    <text evidence="1">The sequence shown here is derived from an EMBL/GenBank/DDBJ whole genome shotgun (WGS) entry which is preliminary data.</text>
</comment>
<keyword evidence="2" id="KW-1185">Reference proteome</keyword>
<reference evidence="1 2" key="1">
    <citation type="submission" date="2016-11" db="EMBL/GenBank/DDBJ databases">
        <title>The macronuclear genome of Stentor coeruleus: a giant cell with tiny introns.</title>
        <authorList>
            <person name="Slabodnick M."/>
            <person name="Ruby J.G."/>
            <person name="Reiff S.B."/>
            <person name="Swart E.C."/>
            <person name="Gosai S."/>
            <person name="Prabakaran S."/>
            <person name="Witkowska E."/>
            <person name="Larue G.E."/>
            <person name="Fisher S."/>
            <person name="Freeman R.M."/>
            <person name="Gunawardena J."/>
            <person name="Chu W."/>
            <person name="Stover N.A."/>
            <person name="Gregory B.D."/>
            <person name="Nowacki M."/>
            <person name="Derisi J."/>
            <person name="Roy S.W."/>
            <person name="Marshall W.F."/>
            <person name="Sood P."/>
        </authorList>
    </citation>
    <scope>NUCLEOTIDE SEQUENCE [LARGE SCALE GENOMIC DNA]</scope>
    <source>
        <strain evidence="1">WM001</strain>
    </source>
</reference>
<name>A0A1R2B3M6_9CILI</name>
<dbReference type="Proteomes" id="UP000187209">
    <property type="component" value="Unassembled WGS sequence"/>
</dbReference>
<accession>A0A1R2B3M6</accession>
<protein>
    <submittedName>
        <fullName evidence="1">Uncharacterized protein</fullName>
    </submittedName>
</protein>
<evidence type="ECO:0000313" key="2">
    <source>
        <dbReference type="Proteomes" id="UP000187209"/>
    </source>
</evidence>
<proteinExistence type="predicted"/>
<organism evidence="1 2">
    <name type="scientific">Stentor coeruleus</name>
    <dbReference type="NCBI Taxonomy" id="5963"/>
    <lineage>
        <taxon>Eukaryota</taxon>
        <taxon>Sar</taxon>
        <taxon>Alveolata</taxon>
        <taxon>Ciliophora</taxon>
        <taxon>Postciliodesmatophora</taxon>
        <taxon>Heterotrichea</taxon>
        <taxon>Heterotrichida</taxon>
        <taxon>Stentoridae</taxon>
        <taxon>Stentor</taxon>
    </lineage>
</organism>